<dbReference type="AlphaFoldDB" id="D7NCC8"/>
<dbReference type="RefSeq" id="WP_004377476.1">
    <property type="nucleotide sequence ID" value="NZ_GL349566.1"/>
</dbReference>
<gene>
    <name evidence="1" type="ORF">HMPREF0665_01191</name>
</gene>
<keyword evidence="2" id="KW-1185">Reference proteome</keyword>
<name>D7NCC8_9BACT</name>
<organism evidence="1 2">
    <name type="scientific">Segatella oris C735</name>
    <dbReference type="NCBI Taxonomy" id="563008"/>
    <lineage>
        <taxon>Bacteria</taxon>
        <taxon>Pseudomonadati</taxon>
        <taxon>Bacteroidota</taxon>
        <taxon>Bacteroidia</taxon>
        <taxon>Bacteroidales</taxon>
        <taxon>Prevotellaceae</taxon>
        <taxon>Segatella</taxon>
    </lineage>
</organism>
<proteinExistence type="predicted"/>
<accession>D7NCC8</accession>
<protein>
    <submittedName>
        <fullName evidence="1">Uncharacterized protein</fullName>
    </submittedName>
</protein>
<evidence type="ECO:0000313" key="1">
    <source>
        <dbReference type="EMBL" id="EFI48816.1"/>
    </source>
</evidence>
<reference evidence="1 2" key="1">
    <citation type="submission" date="2010-02" db="EMBL/GenBank/DDBJ databases">
        <title>The Genome Sequence of Prevotella oris strain C735.</title>
        <authorList>
            <consortium name="The Broad Institute Genome Sequencing Platform"/>
            <person name="Ward D."/>
            <person name="Feldgarden M."/>
            <person name="Earl A."/>
            <person name="Young S.K."/>
            <person name="Zeng Q."/>
            <person name="Koehrsen M."/>
            <person name="Alvarado L."/>
            <person name="Berlin A."/>
            <person name="Bochicchio J."/>
            <person name="Borenstein D."/>
            <person name="Chapman S.B."/>
            <person name="Chen Z."/>
            <person name="Engels R."/>
            <person name="Freedman E."/>
            <person name="Gellesch M."/>
            <person name="Goldberg J."/>
            <person name="Griggs A."/>
            <person name="Gujja S."/>
            <person name="Heilman E."/>
            <person name="Heiman D."/>
            <person name="Hepburn T."/>
            <person name="Howarth C."/>
            <person name="Jen D."/>
            <person name="Larson L."/>
            <person name="Mehta T."/>
            <person name="Park D."/>
            <person name="Pearson M."/>
            <person name="Roberts A."/>
            <person name="Saif S."/>
            <person name="Shea T."/>
            <person name="Shenoy N."/>
            <person name="Sisk P."/>
            <person name="Stolte C."/>
            <person name="Sykes S."/>
            <person name="Thomson T."/>
            <person name="Walk T."/>
            <person name="White J."/>
            <person name="Yandava C."/>
            <person name="Sibley C.D."/>
            <person name="Field T.R."/>
            <person name="Grinwis M."/>
            <person name="Eshaghurshan C.S."/>
            <person name="Surette M.G."/>
            <person name="Haas B."/>
            <person name="Nusbaum C."/>
            <person name="Birren B."/>
        </authorList>
    </citation>
    <scope>NUCLEOTIDE SEQUENCE [LARGE SCALE GENOMIC DNA]</scope>
    <source>
        <strain evidence="1 2">C735</strain>
    </source>
</reference>
<sequence length="49" mass="5948">MKKIEAARELHAIYNSYEIRKVKLATILRKMYKWGDNWRLCGYAHDYTV</sequence>
<evidence type="ECO:0000313" key="2">
    <source>
        <dbReference type="Proteomes" id="UP000003805"/>
    </source>
</evidence>
<dbReference type="HOGENOM" id="CLU_3139215_0_0_10"/>
<dbReference type="EMBL" id="GL349566">
    <property type="protein sequence ID" value="EFI48816.1"/>
    <property type="molecule type" value="Genomic_DNA"/>
</dbReference>
<dbReference type="Proteomes" id="UP000003805">
    <property type="component" value="Unassembled WGS sequence"/>
</dbReference>